<dbReference type="EMBL" id="MU394335">
    <property type="protein sequence ID" value="KAI6084559.1"/>
    <property type="molecule type" value="Genomic_DNA"/>
</dbReference>
<evidence type="ECO:0000313" key="1">
    <source>
        <dbReference type="EMBL" id="KAI6084559.1"/>
    </source>
</evidence>
<organism evidence="1 2">
    <name type="scientific">Hypoxylon rubiginosum</name>
    <dbReference type="NCBI Taxonomy" id="110542"/>
    <lineage>
        <taxon>Eukaryota</taxon>
        <taxon>Fungi</taxon>
        <taxon>Dikarya</taxon>
        <taxon>Ascomycota</taxon>
        <taxon>Pezizomycotina</taxon>
        <taxon>Sordariomycetes</taxon>
        <taxon>Xylariomycetidae</taxon>
        <taxon>Xylariales</taxon>
        <taxon>Hypoxylaceae</taxon>
        <taxon>Hypoxylon</taxon>
    </lineage>
</organism>
<comment type="caution">
    <text evidence="1">The sequence shown here is derived from an EMBL/GenBank/DDBJ whole genome shotgun (WGS) entry which is preliminary data.</text>
</comment>
<proteinExistence type="predicted"/>
<name>A0ACC0CVU3_9PEZI</name>
<keyword evidence="2" id="KW-1185">Reference proteome</keyword>
<protein>
    <submittedName>
        <fullName evidence="1">Uncharacterized protein</fullName>
    </submittedName>
</protein>
<sequence>MSQSLRPHEFLPALCLVVIWAFDLSPSLFCRRLRGNFRVGLQDRNTGNWTLHPFFNTYQVLMCTIAIPSVIWQMRFFAGRTVNRMIF</sequence>
<reference evidence="1 2" key="1">
    <citation type="journal article" date="2022" name="New Phytol.">
        <title>Ecological generalism drives hyperdiversity of secondary metabolite gene clusters in xylarialean endophytes.</title>
        <authorList>
            <person name="Franco M.E.E."/>
            <person name="Wisecaver J.H."/>
            <person name="Arnold A.E."/>
            <person name="Ju Y.M."/>
            <person name="Slot J.C."/>
            <person name="Ahrendt S."/>
            <person name="Moore L.P."/>
            <person name="Eastman K.E."/>
            <person name="Scott K."/>
            <person name="Konkel Z."/>
            <person name="Mondo S.J."/>
            <person name="Kuo A."/>
            <person name="Hayes R.D."/>
            <person name="Haridas S."/>
            <person name="Andreopoulos B."/>
            <person name="Riley R."/>
            <person name="LaButti K."/>
            <person name="Pangilinan J."/>
            <person name="Lipzen A."/>
            <person name="Amirebrahimi M."/>
            <person name="Yan J."/>
            <person name="Adam C."/>
            <person name="Keymanesh K."/>
            <person name="Ng V."/>
            <person name="Louie K."/>
            <person name="Northen T."/>
            <person name="Drula E."/>
            <person name="Henrissat B."/>
            <person name="Hsieh H.M."/>
            <person name="Youens-Clark K."/>
            <person name="Lutzoni F."/>
            <person name="Miadlikowska J."/>
            <person name="Eastwood D.C."/>
            <person name="Hamelin R.C."/>
            <person name="Grigoriev I.V."/>
            <person name="U'Ren J.M."/>
        </authorList>
    </citation>
    <scope>NUCLEOTIDE SEQUENCE [LARGE SCALE GENOMIC DNA]</scope>
    <source>
        <strain evidence="1 2">ER1909</strain>
    </source>
</reference>
<evidence type="ECO:0000313" key="2">
    <source>
        <dbReference type="Proteomes" id="UP001497680"/>
    </source>
</evidence>
<gene>
    <name evidence="1" type="ORF">F4821DRAFT_168203</name>
</gene>
<dbReference type="Proteomes" id="UP001497680">
    <property type="component" value="Unassembled WGS sequence"/>
</dbReference>
<accession>A0ACC0CVU3</accession>